<dbReference type="InterPro" id="IPR045864">
    <property type="entry name" value="aa-tRNA-synth_II/BPL/LPL"/>
</dbReference>
<gene>
    <name evidence="7 10" type="primary">lysS</name>
    <name evidence="10" type="ORF">COX83_02120</name>
</gene>
<feature type="binding site" evidence="7">
    <location>
        <position position="403"/>
    </location>
    <ligand>
        <name>Mg(2+)</name>
        <dbReference type="ChEBI" id="CHEBI:18420"/>
        <label>2</label>
    </ligand>
</feature>
<dbReference type="EC" id="6.1.1.6" evidence="7"/>
<dbReference type="GO" id="GO:0004824">
    <property type="term" value="F:lysine-tRNA ligase activity"/>
    <property type="evidence" value="ECO:0007669"/>
    <property type="project" value="UniProtKB-UniRule"/>
</dbReference>
<feature type="domain" description="Aminoacyl-transfer RNA synthetases class-II family profile" evidence="9">
    <location>
        <begin position="179"/>
        <end position="482"/>
    </location>
</feature>
<dbReference type="InterPro" id="IPR002313">
    <property type="entry name" value="Lys-tRNA-ligase_II"/>
</dbReference>
<evidence type="ECO:0000256" key="8">
    <source>
        <dbReference type="RuleBase" id="RU000336"/>
    </source>
</evidence>
<dbReference type="Proteomes" id="UP000230078">
    <property type="component" value="Unassembled WGS sequence"/>
</dbReference>
<evidence type="ECO:0000256" key="7">
    <source>
        <dbReference type="HAMAP-Rule" id="MF_00252"/>
    </source>
</evidence>
<evidence type="ECO:0000256" key="5">
    <source>
        <dbReference type="ARBA" id="ARBA00023146"/>
    </source>
</evidence>
<dbReference type="InterPro" id="IPR018149">
    <property type="entry name" value="Lys-tRNA-synth_II_C"/>
</dbReference>
<dbReference type="AlphaFoldDB" id="A0A2M7V4E4"/>
<dbReference type="Pfam" id="PF00152">
    <property type="entry name" value="tRNA-synt_2"/>
    <property type="match status" value="1"/>
</dbReference>
<name>A0A2M7V4E4_9BACT</name>
<dbReference type="GO" id="GO:0005524">
    <property type="term" value="F:ATP binding"/>
    <property type="evidence" value="ECO:0007669"/>
    <property type="project" value="UniProtKB-UniRule"/>
</dbReference>
<dbReference type="SUPFAM" id="SSF50249">
    <property type="entry name" value="Nucleic acid-binding proteins"/>
    <property type="match status" value="1"/>
</dbReference>
<comment type="subcellular location">
    <subcellularLocation>
        <location evidence="7">Cytoplasm</location>
    </subcellularLocation>
</comment>
<accession>A0A2M7V4E4</accession>
<keyword evidence="7" id="KW-0963">Cytoplasm</keyword>
<dbReference type="CDD" id="cd04322">
    <property type="entry name" value="LysRS_N"/>
    <property type="match status" value="1"/>
</dbReference>
<organism evidence="10 11">
    <name type="scientific">Candidatus Magasanikbacteria bacterium CG_4_10_14_0_2_um_filter_41_31</name>
    <dbReference type="NCBI Taxonomy" id="1974639"/>
    <lineage>
        <taxon>Bacteria</taxon>
        <taxon>Candidatus Magasanikiibacteriota</taxon>
    </lineage>
</organism>
<comment type="subunit">
    <text evidence="7">Homodimer.</text>
</comment>
<evidence type="ECO:0000256" key="6">
    <source>
        <dbReference type="ARBA" id="ARBA00048573"/>
    </source>
</evidence>
<reference evidence="11" key="1">
    <citation type="submission" date="2017-09" db="EMBL/GenBank/DDBJ databases">
        <title>Depth-based differentiation of microbial function through sediment-hosted aquifers and enrichment of novel symbionts in the deep terrestrial subsurface.</title>
        <authorList>
            <person name="Probst A.J."/>
            <person name="Ladd B."/>
            <person name="Jarett J.K."/>
            <person name="Geller-Mcgrath D.E."/>
            <person name="Sieber C.M.K."/>
            <person name="Emerson J.B."/>
            <person name="Anantharaman K."/>
            <person name="Thomas B.C."/>
            <person name="Malmstrom R."/>
            <person name="Stieglmeier M."/>
            <person name="Klingl A."/>
            <person name="Woyke T."/>
            <person name="Ryan C.M."/>
            <person name="Banfield J.F."/>
        </authorList>
    </citation>
    <scope>NUCLEOTIDE SEQUENCE [LARGE SCALE GENOMIC DNA]</scope>
</reference>
<feature type="binding site" evidence="7">
    <location>
        <position position="403"/>
    </location>
    <ligand>
        <name>Mg(2+)</name>
        <dbReference type="ChEBI" id="CHEBI:18420"/>
        <label>1</label>
    </ligand>
</feature>
<dbReference type="NCBIfam" id="TIGR00499">
    <property type="entry name" value="lysS_bact"/>
    <property type="match status" value="1"/>
</dbReference>
<comment type="catalytic activity">
    <reaction evidence="6 7 8">
        <text>tRNA(Lys) + L-lysine + ATP = L-lysyl-tRNA(Lys) + AMP + diphosphate</text>
        <dbReference type="Rhea" id="RHEA:20792"/>
        <dbReference type="Rhea" id="RHEA-COMP:9696"/>
        <dbReference type="Rhea" id="RHEA-COMP:9697"/>
        <dbReference type="ChEBI" id="CHEBI:30616"/>
        <dbReference type="ChEBI" id="CHEBI:32551"/>
        <dbReference type="ChEBI" id="CHEBI:33019"/>
        <dbReference type="ChEBI" id="CHEBI:78442"/>
        <dbReference type="ChEBI" id="CHEBI:78529"/>
        <dbReference type="ChEBI" id="CHEBI:456215"/>
        <dbReference type="EC" id="6.1.1.6"/>
    </reaction>
</comment>
<dbReference type="InterPro" id="IPR012340">
    <property type="entry name" value="NA-bd_OB-fold"/>
</dbReference>
<evidence type="ECO:0000256" key="4">
    <source>
        <dbReference type="ARBA" id="ARBA00022840"/>
    </source>
</evidence>
<dbReference type="PRINTS" id="PR00982">
    <property type="entry name" value="TRNASYNTHLYS"/>
</dbReference>
<evidence type="ECO:0000256" key="2">
    <source>
        <dbReference type="ARBA" id="ARBA00022723"/>
    </source>
</evidence>
<dbReference type="PROSITE" id="PS50862">
    <property type="entry name" value="AA_TRNA_LIGASE_II"/>
    <property type="match status" value="1"/>
</dbReference>
<dbReference type="Gene3D" id="2.40.50.140">
    <property type="entry name" value="Nucleic acid-binding proteins"/>
    <property type="match status" value="1"/>
</dbReference>
<dbReference type="EMBL" id="PFPI01000026">
    <property type="protein sequence ID" value="PIZ93426.1"/>
    <property type="molecule type" value="Genomic_DNA"/>
</dbReference>
<dbReference type="Gene3D" id="3.30.930.10">
    <property type="entry name" value="Bira Bifunctional Protein, Domain 2"/>
    <property type="match status" value="1"/>
</dbReference>
<sequence length="489" mass="56103">MPKQDIDINDERTVRLAKLTALSDAGNPSFPAHSEKQHTVAEAVLITEGSVVVTAGRIMSKREIGKLTFCRLEDASGSIQLIFKQDDMDKEQYKLFVKKVDAGDILDVTGERFQSKTGEDSLLVKTYTVLTKALLPLPDKFHGLQDEELRMRKRYLDLLTNPELREIFVKRAHFWDVTRTFLKDNGFFEVETPYLETTTGGAEATPFATHHNDFDMDMFLRISVGELWQKRLMAAGFEKTFEIGRVFRNEGSSPDHLQEFTNMEFYWAYADYNKGMALVQELYQKIAIDVFGKTKFTTKGMDYDLSGEWSEIDYVSEVKKQTGIDVITASEDDMKKKLDQLHVIYEGTNRERLTDTLWKFCRKNIAGPAFLVNHPKLVSPLAKTHRQHPELTERFQIIIAGSEIGNGYSELNDPIEQRARFEKQQELINAGDTEAMMPDWEFVEMLEHGMPPTCGFGFGERLFAFLVDKPLREVTLFPLVKPIEEKDDE</sequence>
<comment type="caution">
    <text evidence="7">Lacks conserved residue(s) required for the propagation of feature annotation.</text>
</comment>
<dbReference type="SUPFAM" id="SSF55681">
    <property type="entry name" value="Class II aaRS and biotin synthetases"/>
    <property type="match status" value="1"/>
</dbReference>
<dbReference type="Pfam" id="PF01336">
    <property type="entry name" value="tRNA_anti-codon"/>
    <property type="match status" value="1"/>
</dbReference>
<proteinExistence type="inferred from homology"/>
<dbReference type="InterPro" id="IPR004364">
    <property type="entry name" value="Aa-tRNA-synt_II"/>
</dbReference>
<comment type="similarity">
    <text evidence="7">Belongs to the class-II aminoacyl-tRNA synthetase family.</text>
</comment>
<dbReference type="InterPro" id="IPR006195">
    <property type="entry name" value="aa-tRNA-synth_II"/>
</dbReference>
<keyword evidence="3 7" id="KW-0547">Nucleotide-binding</keyword>
<dbReference type="InterPro" id="IPR004365">
    <property type="entry name" value="NA-bd_OB_tRNA"/>
</dbReference>
<evidence type="ECO:0000256" key="3">
    <source>
        <dbReference type="ARBA" id="ARBA00022741"/>
    </source>
</evidence>
<dbReference type="InterPro" id="IPR044136">
    <property type="entry name" value="Lys-tRNA-ligase_II_N"/>
</dbReference>
<keyword evidence="4 7" id="KW-0067">ATP-binding</keyword>
<dbReference type="PANTHER" id="PTHR42918">
    <property type="entry name" value="LYSYL-TRNA SYNTHETASE"/>
    <property type="match status" value="1"/>
</dbReference>
<comment type="caution">
    <text evidence="10">The sequence shown here is derived from an EMBL/GenBank/DDBJ whole genome shotgun (WGS) entry which is preliminary data.</text>
</comment>
<dbReference type="GO" id="GO:0006430">
    <property type="term" value="P:lysyl-tRNA aminoacylation"/>
    <property type="evidence" value="ECO:0007669"/>
    <property type="project" value="UniProtKB-UniRule"/>
</dbReference>
<dbReference type="GO" id="GO:0000287">
    <property type="term" value="F:magnesium ion binding"/>
    <property type="evidence" value="ECO:0007669"/>
    <property type="project" value="UniProtKB-UniRule"/>
</dbReference>
<keyword evidence="2 7" id="KW-0479">Metal-binding</keyword>
<evidence type="ECO:0000256" key="1">
    <source>
        <dbReference type="ARBA" id="ARBA00022598"/>
    </source>
</evidence>
<dbReference type="PANTHER" id="PTHR42918:SF15">
    <property type="entry name" value="LYSINE--TRNA LIGASE, CHLOROPLASTIC_MITOCHONDRIAL"/>
    <property type="match status" value="1"/>
</dbReference>
<dbReference type="HAMAP" id="MF_00252">
    <property type="entry name" value="Lys_tRNA_synth_class2"/>
    <property type="match status" value="1"/>
</dbReference>
<evidence type="ECO:0000259" key="9">
    <source>
        <dbReference type="PROSITE" id="PS50862"/>
    </source>
</evidence>
<keyword evidence="7 8" id="KW-0460">Magnesium</keyword>
<dbReference type="GO" id="GO:0000049">
    <property type="term" value="F:tRNA binding"/>
    <property type="evidence" value="ECO:0007669"/>
    <property type="project" value="TreeGrafter"/>
</dbReference>
<keyword evidence="7" id="KW-0648">Protein biosynthesis</keyword>
<evidence type="ECO:0000313" key="11">
    <source>
        <dbReference type="Proteomes" id="UP000230078"/>
    </source>
</evidence>
<protein>
    <recommendedName>
        <fullName evidence="7">Lysine--tRNA ligase</fullName>
        <ecNumber evidence="7">6.1.1.6</ecNumber>
    </recommendedName>
    <alternativeName>
        <fullName evidence="7">Lysyl-tRNA synthetase</fullName>
        <shortName evidence="7">LysRS</shortName>
    </alternativeName>
</protein>
<dbReference type="GO" id="GO:0005829">
    <property type="term" value="C:cytosol"/>
    <property type="evidence" value="ECO:0007669"/>
    <property type="project" value="TreeGrafter"/>
</dbReference>
<comment type="cofactor">
    <cofactor evidence="7 8">
        <name>Mg(2+)</name>
        <dbReference type="ChEBI" id="CHEBI:18420"/>
    </cofactor>
    <text evidence="7 8">Binds 3 Mg(2+) ions per subunit.</text>
</comment>
<evidence type="ECO:0000313" key="10">
    <source>
        <dbReference type="EMBL" id="PIZ93426.1"/>
    </source>
</evidence>
<keyword evidence="1 7" id="KW-0436">Ligase</keyword>
<dbReference type="NCBIfam" id="NF001756">
    <property type="entry name" value="PRK00484.1"/>
    <property type="match status" value="1"/>
</dbReference>
<keyword evidence="5 7" id="KW-0030">Aminoacyl-tRNA synthetase</keyword>